<proteinExistence type="predicted"/>
<accession>A0A9X7JHR7</accession>
<evidence type="ECO:0000313" key="2">
    <source>
        <dbReference type="Proteomes" id="UP000242427"/>
    </source>
</evidence>
<comment type="caution">
    <text evidence="1">The sequence shown here is derived from an EMBL/GenBank/DDBJ whole genome shotgun (WGS) entry which is preliminary data.</text>
</comment>
<gene>
    <name evidence="1" type="ORF">B7P34_36210</name>
</gene>
<sequence length="62" mass="7388">MEQPEGLPNSDVLFYRYVDRRRQEFGNRQVGNEELDDLLLEVLDFIWSHLTEEERAYAKEAG</sequence>
<organism evidence="1 2">
    <name type="scientific">Streptosporangium nondiastaticum</name>
    <dbReference type="NCBI Taxonomy" id="35764"/>
    <lineage>
        <taxon>Bacteria</taxon>
        <taxon>Bacillati</taxon>
        <taxon>Actinomycetota</taxon>
        <taxon>Actinomycetes</taxon>
        <taxon>Streptosporangiales</taxon>
        <taxon>Streptosporangiaceae</taxon>
        <taxon>Streptosporangium</taxon>
    </lineage>
</organism>
<dbReference type="AlphaFoldDB" id="A0A9X7JHR7"/>
<name>A0A9X7JHR7_9ACTN</name>
<protein>
    <submittedName>
        <fullName evidence="1">Uncharacterized protein</fullName>
    </submittedName>
</protein>
<dbReference type="Proteomes" id="UP000242427">
    <property type="component" value="Unassembled WGS sequence"/>
</dbReference>
<reference evidence="1 2" key="1">
    <citation type="submission" date="2018-03" db="EMBL/GenBank/DDBJ databases">
        <title>Chitinolytic properties of Streptosporangium nondiastaticum TBG75A20.</title>
        <authorList>
            <person name="Gayathri V."/>
            <person name="Shiburaj S."/>
        </authorList>
    </citation>
    <scope>NUCLEOTIDE SEQUENCE [LARGE SCALE GENOMIC DNA]</scope>
    <source>
        <strain evidence="1 2">TBG75A20</strain>
    </source>
</reference>
<evidence type="ECO:0000313" key="1">
    <source>
        <dbReference type="EMBL" id="PSJ23915.1"/>
    </source>
</evidence>
<dbReference type="EMBL" id="PXWG01000355">
    <property type="protein sequence ID" value="PSJ23915.1"/>
    <property type="molecule type" value="Genomic_DNA"/>
</dbReference>
<keyword evidence="2" id="KW-1185">Reference proteome</keyword>